<dbReference type="GO" id="GO:0010043">
    <property type="term" value="P:response to zinc ion"/>
    <property type="evidence" value="ECO:0007669"/>
    <property type="project" value="TreeGrafter"/>
</dbReference>
<dbReference type="AlphaFoldDB" id="A0A0H3M697"/>
<evidence type="ECO:0000256" key="5">
    <source>
        <dbReference type="ARBA" id="ARBA00022475"/>
    </source>
</evidence>
<evidence type="ECO:0000256" key="7">
    <source>
        <dbReference type="ARBA" id="ARBA00022833"/>
    </source>
</evidence>
<keyword evidence="5" id="KW-1003">Cell membrane</keyword>
<dbReference type="GO" id="GO:0055085">
    <property type="term" value="P:transmembrane transport"/>
    <property type="evidence" value="ECO:0007669"/>
    <property type="project" value="InterPro"/>
</dbReference>
<organism evidence="15 16">
    <name type="scientific">Ehrlichia ruminantium (strain Welgevonden)</name>
    <dbReference type="NCBI Taxonomy" id="254945"/>
    <lineage>
        <taxon>Bacteria</taxon>
        <taxon>Pseudomonadati</taxon>
        <taxon>Pseudomonadota</taxon>
        <taxon>Alphaproteobacteria</taxon>
        <taxon>Rickettsiales</taxon>
        <taxon>Anaplasmataceae</taxon>
        <taxon>Ehrlichia</taxon>
    </lineage>
</organism>
<dbReference type="KEGG" id="eru:Erum5060"/>
<dbReference type="HOGENOM" id="CLU_028808_3_2_5"/>
<dbReference type="InterPro" id="IPR001626">
    <property type="entry name" value="ABC_TroCD"/>
</dbReference>
<sequence length="266" mass="29042">MFEIISEYYFINGMIAIVIVSLVTGSLGSFMIWKNLSYLGDSISHASLLGVALSILLNVNISAGILCTSVIFAFLLSYGISKVHSIDTVLSIVTNVTMSLGMILLSFFPSANNNIIHSLFGDMLMLTNRDLVIMFSVAIVVIVLIIYRWKYWLIMSISNDLSASEGLNMGLIKLEFLVILSIFIAFAAQLVGVLLITAFLVIPAAAARFISKTPLQMIIISTVISVFSGIIGLLLSEKFDIFPGPIVIMVSFIFLLCMYSVGKLVN</sequence>
<evidence type="ECO:0000256" key="1">
    <source>
        <dbReference type="ARBA" id="ARBA00002313"/>
    </source>
</evidence>
<reference evidence="15 16" key="1">
    <citation type="journal article" date="2006" name="J. Bacteriol.">
        <title>Comparative genomic analysis of three strains of Ehrlichia ruminantium reveals an active process of genome size plasticity.</title>
        <authorList>
            <person name="Frutos R."/>
            <person name="Viari A."/>
            <person name="Ferraz C."/>
            <person name="Morgat A."/>
            <person name="Eychenie S."/>
            <person name="Kandassami Y."/>
            <person name="Chantal I."/>
            <person name="Bensaid A."/>
            <person name="Coissac E."/>
            <person name="Vachiery N."/>
            <person name="Demaille J."/>
            <person name="Martinez D."/>
        </authorList>
    </citation>
    <scope>NUCLEOTIDE SEQUENCE [LARGE SCALE GENOMIC DNA]</scope>
    <source>
        <strain evidence="15 16">Welgevonden</strain>
    </source>
</reference>
<keyword evidence="6 13" id="KW-0812">Transmembrane</keyword>
<evidence type="ECO:0000256" key="12">
    <source>
        <dbReference type="ARBA" id="ARBA00040080"/>
    </source>
</evidence>
<feature type="transmembrane region" description="Helical" evidence="14">
    <location>
        <begin position="217"/>
        <end position="235"/>
    </location>
</feature>
<dbReference type="GO" id="GO:0006829">
    <property type="term" value="P:zinc ion transport"/>
    <property type="evidence" value="ECO:0007669"/>
    <property type="project" value="UniProtKB-KW"/>
</dbReference>
<dbReference type="KEGG" id="erw:ERWE_CDS_05310"/>
<feature type="transmembrane region" description="Helical" evidence="14">
    <location>
        <begin position="241"/>
        <end position="261"/>
    </location>
</feature>
<protein>
    <recommendedName>
        <fullName evidence="12">High-affinity zinc uptake system membrane protein ZnuB</fullName>
    </recommendedName>
</protein>
<feature type="transmembrane region" description="Helical" evidence="14">
    <location>
        <begin position="131"/>
        <end position="149"/>
    </location>
</feature>
<keyword evidence="7" id="KW-0862">Zinc</keyword>
<dbReference type="Proteomes" id="UP000001021">
    <property type="component" value="Chromosome"/>
</dbReference>
<feature type="transmembrane region" description="Helical" evidence="14">
    <location>
        <begin position="53"/>
        <end position="76"/>
    </location>
</feature>
<dbReference type="eggNOG" id="COG1108">
    <property type="taxonomic scope" value="Bacteria"/>
</dbReference>
<evidence type="ECO:0000256" key="4">
    <source>
        <dbReference type="ARBA" id="ARBA00022448"/>
    </source>
</evidence>
<keyword evidence="8" id="KW-0864">Zinc transport</keyword>
<dbReference type="SUPFAM" id="SSF81345">
    <property type="entry name" value="ABC transporter involved in vitamin B12 uptake, BtuC"/>
    <property type="match status" value="1"/>
</dbReference>
<evidence type="ECO:0000256" key="11">
    <source>
        <dbReference type="ARBA" id="ARBA00023136"/>
    </source>
</evidence>
<gene>
    <name evidence="15" type="primary">znuB</name>
    <name evidence="15" type="ordered locus">ERWE_CDS_05310</name>
</gene>
<evidence type="ECO:0000256" key="10">
    <source>
        <dbReference type="ARBA" id="ARBA00023065"/>
    </source>
</evidence>
<keyword evidence="9 14" id="KW-1133">Transmembrane helix</keyword>
<dbReference type="InterPro" id="IPR037294">
    <property type="entry name" value="ABC_BtuC-like"/>
</dbReference>
<evidence type="ECO:0000256" key="14">
    <source>
        <dbReference type="SAM" id="Phobius"/>
    </source>
</evidence>
<keyword evidence="4 13" id="KW-0813">Transport</keyword>
<keyword evidence="10" id="KW-0406">Ion transport</keyword>
<keyword evidence="16" id="KW-1185">Reference proteome</keyword>
<dbReference type="GeneID" id="33058431"/>
<evidence type="ECO:0000256" key="9">
    <source>
        <dbReference type="ARBA" id="ARBA00022989"/>
    </source>
</evidence>
<comment type="subcellular location">
    <subcellularLocation>
        <location evidence="2 13">Cell membrane</location>
        <topology evidence="2 13">Multi-pass membrane protein</topology>
    </subcellularLocation>
</comment>
<dbReference type="Gene3D" id="1.10.3470.10">
    <property type="entry name" value="ABC transporter involved in vitamin B12 uptake, BtuC"/>
    <property type="match status" value="1"/>
</dbReference>
<dbReference type="EMBL" id="CR925678">
    <property type="protein sequence ID" value="CAI27025.1"/>
    <property type="molecule type" value="Genomic_DNA"/>
</dbReference>
<evidence type="ECO:0000256" key="3">
    <source>
        <dbReference type="ARBA" id="ARBA00008034"/>
    </source>
</evidence>
<comment type="similarity">
    <text evidence="3 13">Belongs to the ABC-3 integral membrane protein family.</text>
</comment>
<comment type="function">
    <text evidence="1">Involved in the high-affinity zinc uptake transport system.</text>
</comment>
<accession>A0A0H3M697</accession>
<dbReference type="GO" id="GO:0043190">
    <property type="term" value="C:ATP-binding cassette (ABC) transporter complex"/>
    <property type="evidence" value="ECO:0007669"/>
    <property type="project" value="InterPro"/>
</dbReference>
<evidence type="ECO:0000256" key="8">
    <source>
        <dbReference type="ARBA" id="ARBA00022906"/>
    </source>
</evidence>
<keyword evidence="11 14" id="KW-0472">Membrane</keyword>
<evidence type="ECO:0000256" key="2">
    <source>
        <dbReference type="ARBA" id="ARBA00004651"/>
    </source>
</evidence>
<dbReference type="PANTHER" id="PTHR30477">
    <property type="entry name" value="ABC-TRANSPORTER METAL-BINDING PROTEIN"/>
    <property type="match status" value="1"/>
</dbReference>
<evidence type="ECO:0000313" key="16">
    <source>
        <dbReference type="Proteomes" id="UP000001021"/>
    </source>
</evidence>
<feature type="transmembrane region" description="Helical" evidence="14">
    <location>
        <begin position="9"/>
        <end position="33"/>
    </location>
</feature>
<evidence type="ECO:0000256" key="6">
    <source>
        <dbReference type="ARBA" id="ARBA00022692"/>
    </source>
</evidence>
<evidence type="ECO:0000256" key="13">
    <source>
        <dbReference type="RuleBase" id="RU003943"/>
    </source>
</evidence>
<evidence type="ECO:0000313" key="15">
    <source>
        <dbReference type="EMBL" id="CAI27025.1"/>
    </source>
</evidence>
<dbReference type="Pfam" id="PF00950">
    <property type="entry name" value="ABC-3"/>
    <property type="match status" value="1"/>
</dbReference>
<dbReference type="RefSeq" id="WP_011155186.1">
    <property type="nucleotide sequence ID" value="NC_005295.2"/>
</dbReference>
<dbReference type="PANTHER" id="PTHR30477:SF23">
    <property type="entry name" value="HIGH-AFFINITY ZINC UPTAKE SYSTEM MEMBRANE PROTEIN ZNUB"/>
    <property type="match status" value="1"/>
</dbReference>
<feature type="transmembrane region" description="Helical" evidence="14">
    <location>
        <begin position="88"/>
        <end position="111"/>
    </location>
</feature>
<name>A0A0H3M697_EHRRW</name>
<proteinExistence type="inferred from homology"/>